<accession>A0A2T4B2E7</accession>
<protein>
    <submittedName>
        <fullName evidence="2">Uncharacterized protein</fullName>
    </submittedName>
</protein>
<dbReference type="Proteomes" id="UP000241546">
    <property type="component" value="Unassembled WGS sequence"/>
</dbReference>
<reference evidence="3" key="1">
    <citation type="submission" date="2016-07" db="EMBL/GenBank/DDBJ databases">
        <title>Multiple horizontal gene transfer events from other fungi enriched the ability of initially mycotrophic Trichoderma (Ascomycota) to feed on dead plant biomass.</title>
        <authorList>
            <consortium name="DOE Joint Genome Institute"/>
            <person name="Atanasova L."/>
            <person name="Chenthamara K."/>
            <person name="Zhang J."/>
            <person name="Grujic M."/>
            <person name="Henrissat B."/>
            <person name="Kuo A."/>
            <person name="Aerts A."/>
            <person name="Salamov A."/>
            <person name="Lipzen A."/>
            <person name="Labutti K."/>
            <person name="Barry K."/>
            <person name="Miao Y."/>
            <person name="Rahimi M.J."/>
            <person name="Shen Q."/>
            <person name="Grigoriev I.V."/>
            <person name="Kubicek C.P."/>
            <person name="Druzhinina I.S."/>
        </authorList>
    </citation>
    <scope>NUCLEOTIDE SEQUENCE [LARGE SCALE GENOMIC DNA]</scope>
    <source>
        <strain evidence="3">TUCIM 6016</strain>
    </source>
</reference>
<dbReference type="AlphaFoldDB" id="A0A2T4B2E7"/>
<evidence type="ECO:0000313" key="2">
    <source>
        <dbReference type="EMBL" id="PTB63505.1"/>
    </source>
</evidence>
<dbReference type="GeneID" id="36606067"/>
<sequence length="253" mass="27632">MALVYPSIRLLVPPSSLLLLQPSFAGRLRPAWEEATGCRLLEAVDPEDAVAACLSTSARSALLAYPSPPTGQRPEGVGEMDGEEQRGCAASSSPRQRPVGEMCVLHPPRRLKGDARHMHLGDASFQSIGEQWAHTCMLALLRPHAGINHPAARESHHQLDEGISLDIAVVALNPTPVSNAFQMNAWTGRRRPLSKVWRCSCMGLWCIFHLHATGWGALLVHMYEQMLRSAAGIPRYYCFRNITISGPAGGIFP</sequence>
<gene>
    <name evidence="2" type="ORF">BBK36DRAFT_22764</name>
</gene>
<keyword evidence="3" id="KW-1185">Reference proteome</keyword>
<dbReference type="RefSeq" id="XP_024746825.1">
    <property type="nucleotide sequence ID" value="XM_024897949.1"/>
</dbReference>
<dbReference type="EMBL" id="KZ680219">
    <property type="protein sequence ID" value="PTB63505.1"/>
    <property type="molecule type" value="Genomic_DNA"/>
</dbReference>
<name>A0A2T4B2E7_9HYPO</name>
<evidence type="ECO:0000256" key="1">
    <source>
        <dbReference type="SAM" id="MobiDB-lite"/>
    </source>
</evidence>
<organism evidence="2 3">
    <name type="scientific">Trichoderma citrinoviride</name>
    <dbReference type="NCBI Taxonomy" id="58853"/>
    <lineage>
        <taxon>Eukaryota</taxon>
        <taxon>Fungi</taxon>
        <taxon>Dikarya</taxon>
        <taxon>Ascomycota</taxon>
        <taxon>Pezizomycotina</taxon>
        <taxon>Sordariomycetes</taxon>
        <taxon>Hypocreomycetidae</taxon>
        <taxon>Hypocreales</taxon>
        <taxon>Hypocreaceae</taxon>
        <taxon>Trichoderma</taxon>
    </lineage>
</organism>
<proteinExistence type="predicted"/>
<evidence type="ECO:0000313" key="3">
    <source>
        <dbReference type="Proteomes" id="UP000241546"/>
    </source>
</evidence>
<feature type="region of interest" description="Disordered" evidence="1">
    <location>
        <begin position="65"/>
        <end position="100"/>
    </location>
</feature>